<comment type="caution">
    <text evidence="2">The sequence shown here is derived from an EMBL/GenBank/DDBJ whole genome shotgun (WGS) entry which is preliminary data.</text>
</comment>
<feature type="compositionally biased region" description="Polar residues" evidence="1">
    <location>
        <begin position="53"/>
        <end position="70"/>
    </location>
</feature>
<dbReference type="GO" id="GO:0003677">
    <property type="term" value="F:DNA binding"/>
    <property type="evidence" value="ECO:0007669"/>
    <property type="project" value="InterPro"/>
</dbReference>
<name>A0A9P8VVE2_9HYPO</name>
<reference evidence="2 3" key="1">
    <citation type="journal article" date="2021" name="Nat. Commun.">
        <title>Genetic determinants of endophytism in the Arabidopsis root mycobiome.</title>
        <authorList>
            <person name="Mesny F."/>
            <person name="Miyauchi S."/>
            <person name="Thiergart T."/>
            <person name="Pickel B."/>
            <person name="Atanasova L."/>
            <person name="Karlsson M."/>
            <person name="Huettel B."/>
            <person name="Barry K.W."/>
            <person name="Haridas S."/>
            <person name="Chen C."/>
            <person name="Bauer D."/>
            <person name="Andreopoulos W."/>
            <person name="Pangilinan J."/>
            <person name="LaButti K."/>
            <person name="Riley R."/>
            <person name="Lipzen A."/>
            <person name="Clum A."/>
            <person name="Drula E."/>
            <person name="Henrissat B."/>
            <person name="Kohler A."/>
            <person name="Grigoriev I.V."/>
            <person name="Martin F.M."/>
            <person name="Hacquard S."/>
        </authorList>
    </citation>
    <scope>NUCLEOTIDE SEQUENCE [LARGE SCALE GENOMIC DNA]</scope>
    <source>
        <strain evidence="2 3">MPI-CAGE-CH-0241</strain>
    </source>
</reference>
<organism evidence="2 3">
    <name type="scientific">Thelonectria olida</name>
    <dbReference type="NCBI Taxonomy" id="1576542"/>
    <lineage>
        <taxon>Eukaryota</taxon>
        <taxon>Fungi</taxon>
        <taxon>Dikarya</taxon>
        <taxon>Ascomycota</taxon>
        <taxon>Pezizomycotina</taxon>
        <taxon>Sordariomycetes</taxon>
        <taxon>Hypocreomycetidae</taxon>
        <taxon>Hypocreales</taxon>
        <taxon>Nectriaceae</taxon>
        <taxon>Thelonectria</taxon>
    </lineage>
</organism>
<protein>
    <submittedName>
        <fullName evidence="2">Uncharacterized protein</fullName>
    </submittedName>
</protein>
<keyword evidence="3" id="KW-1185">Reference proteome</keyword>
<evidence type="ECO:0000256" key="1">
    <source>
        <dbReference type="SAM" id="MobiDB-lite"/>
    </source>
</evidence>
<evidence type="ECO:0000313" key="2">
    <source>
        <dbReference type="EMBL" id="KAH6879891.1"/>
    </source>
</evidence>
<feature type="compositionally biased region" description="Basic and acidic residues" evidence="1">
    <location>
        <begin position="19"/>
        <end position="31"/>
    </location>
</feature>
<dbReference type="AlphaFoldDB" id="A0A9P8VVE2"/>
<evidence type="ECO:0000313" key="3">
    <source>
        <dbReference type="Proteomes" id="UP000777438"/>
    </source>
</evidence>
<sequence>MSPTMPQTPKKRGRPRKYASQEEKAKHDVAAKRARRRLRSAVVRNNHRFRPYNHQTAETTSASISQRTDSQSVNRLNILAAAAYSAHRIGTTASQSSLHFTLGDTAPVTISTTYPVCDSQYQ</sequence>
<feature type="region of interest" description="Disordered" evidence="1">
    <location>
        <begin position="1"/>
        <end position="33"/>
    </location>
</feature>
<dbReference type="Proteomes" id="UP000777438">
    <property type="component" value="Unassembled WGS sequence"/>
</dbReference>
<dbReference type="OrthoDB" id="5104608at2759"/>
<dbReference type="EMBL" id="JAGPYM010000028">
    <property type="protein sequence ID" value="KAH6879891.1"/>
    <property type="molecule type" value="Genomic_DNA"/>
</dbReference>
<dbReference type="InterPro" id="IPR017956">
    <property type="entry name" value="AT_hook_DNA-bd_motif"/>
</dbReference>
<accession>A0A9P8VVE2</accession>
<dbReference type="Pfam" id="PF02178">
    <property type="entry name" value="AT_hook"/>
    <property type="match status" value="1"/>
</dbReference>
<gene>
    <name evidence="2" type="ORF">B0T10DRAFT_157829</name>
</gene>
<feature type="region of interest" description="Disordered" evidence="1">
    <location>
        <begin position="48"/>
        <end position="70"/>
    </location>
</feature>
<proteinExistence type="predicted"/>